<evidence type="ECO:0000313" key="2">
    <source>
        <dbReference type="EMBL" id="ACG42215.1"/>
    </source>
</evidence>
<dbReference type="EMBL" id="EU970097">
    <property type="protein sequence ID" value="ACG42215.1"/>
    <property type="molecule type" value="mRNA"/>
</dbReference>
<keyword evidence="1" id="KW-1133">Transmembrane helix</keyword>
<evidence type="ECO:0000256" key="1">
    <source>
        <dbReference type="SAM" id="Phobius"/>
    </source>
</evidence>
<organism evidence="2">
    <name type="scientific">Zea mays</name>
    <name type="common">Maize</name>
    <dbReference type="NCBI Taxonomy" id="4577"/>
    <lineage>
        <taxon>Eukaryota</taxon>
        <taxon>Viridiplantae</taxon>
        <taxon>Streptophyta</taxon>
        <taxon>Embryophyta</taxon>
        <taxon>Tracheophyta</taxon>
        <taxon>Spermatophyta</taxon>
        <taxon>Magnoliopsida</taxon>
        <taxon>Liliopsida</taxon>
        <taxon>Poales</taxon>
        <taxon>Poaceae</taxon>
        <taxon>PACMAD clade</taxon>
        <taxon>Panicoideae</taxon>
        <taxon>Andropogonodae</taxon>
        <taxon>Andropogoneae</taxon>
        <taxon>Tripsacinae</taxon>
        <taxon>Zea</taxon>
    </lineage>
</organism>
<protein>
    <submittedName>
        <fullName evidence="2">Uncharacterized protein</fullName>
    </submittedName>
</protein>
<sequence length="45" mass="4742">MTRDFAVQYATVTGVSLCVCVCVSYVARYVASSDCRVDVSGAGCE</sequence>
<name>B6TYN2_MAIZE</name>
<keyword evidence="1" id="KW-0812">Transmembrane</keyword>
<accession>B6TYN2</accession>
<keyword evidence="1" id="KW-0472">Membrane</keyword>
<feature type="transmembrane region" description="Helical" evidence="1">
    <location>
        <begin position="6"/>
        <end position="27"/>
    </location>
</feature>
<proteinExistence type="evidence at transcript level"/>
<reference evidence="2" key="1">
    <citation type="journal article" date="2009" name="Plant Mol. Biol.">
        <title>Insights into corn genes derived from large-scale cDNA sequencing.</title>
        <authorList>
            <person name="Alexandrov N.N."/>
            <person name="Brover V.V."/>
            <person name="Freidin S."/>
            <person name="Troukhan M.E."/>
            <person name="Tatarinova T.V."/>
            <person name="Zhang H."/>
            <person name="Swaller T.J."/>
            <person name="Lu Y.P."/>
            <person name="Bouck J."/>
            <person name="Flavell R.B."/>
            <person name="Feldmann K.A."/>
        </authorList>
    </citation>
    <scope>NUCLEOTIDE SEQUENCE</scope>
</reference>
<dbReference type="AlphaFoldDB" id="B6TYN2"/>